<dbReference type="STRING" id="1777140.AWB79_04246"/>
<accession>A0A158BTT2</accession>
<gene>
    <name evidence="1" type="ORF">AWB79_04246</name>
</gene>
<keyword evidence="2" id="KW-1185">Reference proteome</keyword>
<comment type="caution">
    <text evidence="1">The sequence shown here is derived from an EMBL/GenBank/DDBJ whole genome shotgun (WGS) entry which is preliminary data.</text>
</comment>
<evidence type="ECO:0000313" key="2">
    <source>
        <dbReference type="Proteomes" id="UP000054851"/>
    </source>
</evidence>
<dbReference type="Proteomes" id="UP000054851">
    <property type="component" value="Unassembled WGS sequence"/>
</dbReference>
<dbReference type="AlphaFoldDB" id="A0A158BTT2"/>
<dbReference type="RefSeq" id="WP_061169388.1">
    <property type="nucleotide sequence ID" value="NZ_FCOA02000014.1"/>
</dbReference>
<sequence>MNARQLELVVEHVADRRAPLEGAHDWHVLVVLADTQGAADMEAALQATLEEAVEAGLIEDAIVANAPSRRCGA</sequence>
<name>A0A158BTT2_9BURK</name>
<organism evidence="1 2">
    <name type="scientific">Caballeronia hypogeia</name>
    <dbReference type="NCBI Taxonomy" id="1777140"/>
    <lineage>
        <taxon>Bacteria</taxon>
        <taxon>Pseudomonadati</taxon>
        <taxon>Pseudomonadota</taxon>
        <taxon>Betaproteobacteria</taxon>
        <taxon>Burkholderiales</taxon>
        <taxon>Burkholderiaceae</taxon>
        <taxon>Caballeronia</taxon>
    </lineage>
</organism>
<evidence type="ECO:0000313" key="1">
    <source>
        <dbReference type="EMBL" id="SAK73518.1"/>
    </source>
</evidence>
<dbReference type="EMBL" id="FCOA02000014">
    <property type="protein sequence ID" value="SAK73518.1"/>
    <property type="molecule type" value="Genomic_DNA"/>
</dbReference>
<protein>
    <submittedName>
        <fullName evidence="1">FAD-binding reductase</fullName>
    </submittedName>
</protein>
<dbReference type="Gene3D" id="3.30.70.2190">
    <property type="match status" value="1"/>
</dbReference>
<reference evidence="1" key="1">
    <citation type="submission" date="2016-01" db="EMBL/GenBank/DDBJ databases">
        <authorList>
            <person name="Peeters C."/>
        </authorList>
    </citation>
    <scope>NUCLEOTIDE SEQUENCE</scope>
    <source>
        <strain evidence="1">LMG 29322</strain>
    </source>
</reference>
<proteinExistence type="predicted"/>